<sequence>MRMSAEERRESVVRAAMVEFARGGYRGTSTEAIARRVGVSQPYLFRLFPNKQAIFEAAAEHCMEETWRVFDRASEGLTGDAACDAMGEAYLNLVEDREQVMMQMQIYVSVFAAESAGDGDIGETARAGWSRLFERIEERIGDRTLATEFMAHGMLINTLVALGFPFEHGLWSAFVELGEKQRQARAGEG</sequence>
<evidence type="ECO:0000313" key="4">
    <source>
        <dbReference type="EMBL" id="GLW71242.1"/>
    </source>
</evidence>
<evidence type="ECO:0000259" key="3">
    <source>
        <dbReference type="PROSITE" id="PS50977"/>
    </source>
</evidence>
<dbReference type="Pfam" id="PF00440">
    <property type="entry name" value="TetR_N"/>
    <property type="match status" value="1"/>
</dbReference>
<feature type="DNA-binding region" description="H-T-H motif" evidence="2">
    <location>
        <begin position="29"/>
        <end position="48"/>
    </location>
</feature>
<proteinExistence type="predicted"/>
<dbReference type="PROSITE" id="PS50977">
    <property type="entry name" value="HTH_TETR_2"/>
    <property type="match status" value="1"/>
</dbReference>
<evidence type="ECO:0000256" key="1">
    <source>
        <dbReference type="ARBA" id="ARBA00023125"/>
    </source>
</evidence>
<dbReference type="PANTHER" id="PTHR30055">
    <property type="entry name" value="HTH-TYPE TRANSCRIPTIONAL REGULATOR RUTR"/>
    <property type="match status" value="1"/>
</dbReference>
<evidence type="ECO:0000313" key="5">
    <source>
        <dbReference type="Proteomes" id="UP001165041"/>
    </source>
</evidence>
<organism evidence="4 5">
    <name type="scientific">Kitasatospora phosalacinea</name>
    <dbReference type="NCBI Taxonomy" id="2065"/>
    <lineage>
        <taxon>Bacteria</taxon>
        <taxon>Bacillati</taxon>
        <taxon>Actinomycetota</taxon>
        <taxon>Actinomycetes</taxon>
        <taxon>Kitasatosporales</taxon>
        <taxon>Streptomycetaceae</taxon>
        <taxon>Kitasatospora</taxon>
    </lineage>
</organism>
<dbReference type="PANTHER" id="PTHR30055:SF146">
    <property type="entry name" value="HTH-TYPE TRANSCRIPTIONAL DUAL REGULATOR CECR"/>
    <property type="match status" value="1"/>
</dbReference>
<dbReference type="Proteomes" id="UP001165041">
    <property type="component" value="Unassembled WGS sequence"/>
</dbReference>
<dbReference type="InterPro" id="IPR050109">
    <property type="entry name" value="HTH-type_TetR-like_transc_reg"/>
</dbReference>
<dbReference type="GO" id="GO:0003700">
    <property type="term" value="F:DNA-binding transcription factor activity"/>
    <property type="evidence" value="ECO:0007669"/>
    <property type="project" value="TreeGrafter"/>
</dbReference>
<gene>
    <name evidence="4" type="ORF">Kpho02_35410</name>
</gene>
<name>A0A9W6Q765_9ACTN</name>
<feature type="domain" description="HTH tetR-type" evidence="3">
    <location>
        <begin position="6"/>
        <end position="66"/>
    </location>
</feature>
<keyword evidence="1 2" id="KW-0238">DNA-binding</keyword>
<dbReference type="AlphaFoldDB" id="A0A9W6Q765"/>
<evidence type="ECO:0000256" key="2">
    <source>
        <dbReference type="PROSITE-ProRule" id="PRU00335"/>
    </source>
</evidence>
<comment type="caution">
    <text evidence="4">The sequence shown here is derived from an EMBL/GenBank/DDBJ whole genome shotgun (WGS) entry which is preliminary data.</text>
</comment>
<dbReference type="Gene3D" id="1.10.357.10">
    <property type="entry name" value="Tetracycline Repressor, domain 2"/>
    <property type="match status" value="1"/>
</dbReference>
<accession>A0A9W6Q765</accession>
<dbReference type="EMBL" id="BSSA01000011">
    <property type="protein sequence ID" value="GLW71242.1"/>
    <property type="molecule type" value="Genomic_DNA"/>
</dbReference>
<dbReference type="InterPro" id="IPR009057">
    <property type="entry name" value="Homeodomain-like_sf"/>
</dbReference>
<reference evidence="4" key="1">
    <citation type="submission" date="2023-02" db="EMBL/GenBank/DDBJ databases">
        <title>Kitasatospora phosalacinea NBRC 14627.</title>
        <authorList>
            <person name="Ichikawa N."/>
            <person name="Sato H."/>
            <person name="Tonouchi N."/>
        </authorList>
    </citation>
    <scope>NUCLEOTIDE SEQUENCE</scope>
    <source>
        <strain evidence="4">NBRC 14627</strain>
    </source>
</reference>
<dbReference type="InterPro" id="IPR001647">
    <property type="entry name" value="HTH_TetR"/>
</dbReference>
<protein>
    <submittedName>
        <fullName evidence="4">TetR family transcriptional regulator</fullName>
    </submittedName>
</protein>
<dbReference type="GO" id="GO:0000976">
    <property type="term" value="F:transcription cis-regulatory region binding"/>
    <property type="evidence" value="ECO:0007669"/>
    <property type="project" value="TreeGrafter"/>
</dbReference>
<dbReference type="PRINTS" id="PR00455">
    <property type="entry name" value="HTHTETR"/>
</dbReference>
<dbReference type="SUPFAM" id="SSF46689">
    <property type="entry name" value="Homeodomain-like"/>
    <property type="match status" value="1"/>
</dbReference>
<dbReference type="RefSeq" id="WP_435053283.1">
    <property type="nucleotide sequence ID" value="NZ_BSSA01000011.1"/>
</dbReference>